<protein>
    <submittedName>
        <fullName evidence="2">Uncharacterized protein</fullName>
    </submittedName>
</protein>
<dbReference type="EMBL" id="JANPWB010000013">
    <property type="protein sequence ID" value="KAJ1103402.1"/>
    <property type="molecule type" value="Genomic_DNA"/>
</dbReference>
<accession>A0AAV7MJ76</accession>
<evidence type="ECO:0000256" key="1">
    <source>
        <dbReference type="SAM" id="MobiDB-lite"/>
    </source>
</evidence>
<sequence length="151" mass="16858">MAFSGAPVAQAGTNFGAFTMRPGHYKERSRLAAGKFPGLGLPRRRKITTQEALEGPGHSPRARERNRACAREEVRVCLTQSTAGEEFGGKFEAELVRTTVDNTGRTIHCQKRWTGMKRVTQWGQQMRNASNKPDIKDRKLVMRAIHPANPN</sequence>
<gene>
    <name evidence="2" type="ORF">NDU88_000826</name>
</gene>
<feature type="region of interest" description="Disordered" evidence="1">
    <location>
        <begin position="36"/>
        <end position="67"/>
    </location>
</feature>
<comment type="caution">
    <text evidence="2">The sequence shown here is derived from an EMBL/GenBank/DDBJ whole genome shotgun (WGS) entry which is preliminary data.</text>
</comment>
<reference evidence="2" key="1">
    <citation type="journal article" date="2022" name="bioRxiv">
        <title>Sequencing and chromosome-scale assembly of the giantPleurodeles waltlgenome.</title>
        <authorList>
            <person name="Brown T."/>
            <person name="Elewa A."/>
            <person name="Iarovenko S."/>
            <person name="Subramanian E."/>
            <person name="Araus A.J."/>
            <person name="Petzold A."/>
            <person name="Susuki M."/>
            <person name="Suzuki K.-i.T."/>
            <person name="Hayashi T."/>
            <person name="Toyoda A."/>
            <person name="Oliveira C."/>
            <person name="Osipova E."/>
            <person name="Leigh N.D."/>
            <person name="Simon A."/>
            <person name="Yun M.H."/>
        </authorList>
    </citation>
    <scope>NUCLEOTIDE SEQUENCE</scope>
    <source>
        <strain evidence="2">20211129_DDA</strain>
        <tissue evidence="2">Liver</tissue>
    </source>
</reference>
<dbReference type="AlphaFoldDB" id="A0AAV7MJ76"/>
<evidence type="ECO:0000313" key="3">
    <source>
        <dbReference type="Proteomes" id="UP001066276"/>
    </source>
</evidence>
<keyword evidence="3" id="KW-1185">Reference proteome</keyword>
<dbReference type="Proteomes" id="UP001066276">
    <property type="component" value="Chromosome 9"/>
</dbReference>
<proteinExistence type="predicted"/>
<organism evidence="2 3">
    <name type="scientific">Pleurodeles waltl</name>
    <name type="common">Iberian ribbed newt</name>
    <dbReference type="NCBI Taxonomy" id="8319"/>
    <lineage>
        <taxon>Eukaryota</taxon>
        <taxon>Metazoa</taxon>
        <taxon>Chordata</taxon>
        <taxon>Craniata</taxon>
        <taxon>Vertebrata</taxon>
        <taxon>Euteleostomi</taxon>
        <taxon>Amphibia</taxon>
        <taxon>Batrachia</taxon>
        <taxon>Caudata</taxon>
        <taxon>Salamandroidea</taxon>
        <taxon>Salamandridae</taxon>
        <taxon>Pleurodelinae</taxon>
        <taxon>Pleurodeles</taxon>
    </lineage>
</organism>
<evidence type="ECO:0000313" key="2">
    <source>
        <dbReference type="EMBL" id="KAJ1103402.1"/>
    </source>
</evidence>
<name>A0AAV7MJ76_PLEWA</name>